<evidence type="ECO:0000256" key="1">
    <source>
        <dbReference type="ARBA" id="ARBA00022468"/>
    </source>
</evidence>
<protein>
    <submittedName>
        <fullName evidence="5">Ras GTPase activating protein ira2</fullName>
    </submittedName>
</protein>
<keyword evidence="2" id="KW-0597">Phosphoprotein</keyword>
<dbReference type="SMART" id="SM00323">
    <property type="entry name" value="RasGAP"/>
    <property type="match status" value="1"/>
</dbReference>
<dbReference type="Pfam" id="PF13716">
    <property type="entry name" value="CRAL_TRIO_2"/>
    <property type="match status" value="1"/>
</dbReference>
<accession>A0A427YV40</accession>
<dbReference type="InterPro" id="IPR039360">
    <property type="entry name" value="Ras_GTPase"/>
</dbReference>
<dbReference type="InterPro" id="IPR011993">
    <property type="entry name" value="PH-like_dom_sf"/>
</dbReference>
<dbReference type="InterPro" id="IPR001251">
    <property type="entry name" value="CRAL-TRIO_dom"/>
</dbReference>
<dbReference type="SUPFAM" id="SSF48350">
    <property type="entry name" value="GTPase activation domain, GAP"/>
    <property type="match status" value="1"/>
</dbReference>
<dbReference type="PANTHER" id="PTHR10194:SF142">
    <property type="entry name" value="NEUROFIBROMIN"/>
    <property type="match status" value="1"/>
</dbReference>
<dbReference type="OrthoDB" id="28245at2759"/>
<dbReference type="Gene3D" id="1.10.506.10">
    <property type="entry name" value="GTPase Activation - p120gap, domain 1"/>
    <property type="match status" value="2"/>
</dbReference>
<dbReference type="STRING" id="1890683.A0A427YV40"/>
<dbReference type="Gene3D" id="3.40.525.10">
    <property type="entry name" value="CRAL-TRIO lipid binding domain"/>
    <property type="match status" value="1"/>
</dbReference>
<sequence length="1967" mass="213776">MDFDGMSTTAESLRSISLSIAHLSDVIPESLASAPNAPGGAMVAGIAALSSLLGLNTKSATITAPALVAMSKLNYLALRPVMVKQFPNMPEAAREAALSSRLRIYEELSSLPPALGRQHFQRQLRTVVRRVSIPSPVSIGCWVTISALVKNLTKRIMAADSEATVPRRRGLAEIDGLDEVSVLAAYSAVCLFDGPQPPGVADLVGKGILPKVYDEIGDAAAAAESFIRDCVDLLICNSLTVRETVKEALGSELQPSLCRVLVTQMSKLMGHAVGPAGISVSEAFTTLFEQAIPILRSIVERMHPGENAMQIDMGELLHTMASYLQRTGRDDASLRLKARFCQLVEVVLQKPNCVILSNDGRFRNSTLDWMTEWSTETVRDPDGYHLALEVSGKAQRELDQACLRAMVLVTDGLSLRSAGEDEAQTIVKSRLFYRYYLHFVKVLERSNASEVESFHPSRSISGRSVETKSMPEDASTLAIHALSNLLSANIDVGLKHCLSLGYHEDPALRTAFMQLLTNVLQQGARFGGLNAKRMSAASKPYLDCLTSGNMALAVALVEACPPGEIDEVSLLLFRAFEAKGSLLQLAKVLVEREVTQTNHESELFRANSITTRILTVFAKTYGYNYVRATMQPLIHSLVEKPEQCSFELDPSKAAPGDDIERNADHLRLMCQALLDLICSSTPRVPVMFRALCHHIWEVVEDRFPDSRHSAVGSFIFLRFFCPAIVAPESIDLDVSPDTREIRRALLLITKVIQNLANNVVFGNKEPHMKILNNFLSENIRQATKFLSDVAIRPRSAEVAQATRTYQDDAERAQDADGDDTILHRFAFKHIIKIETSLDGMPTSYRHPTSTRPARIELDGRSALGRLRTITEETGPPADGGKLGAGVRSQIYDDFMRHNQGRNTESVAGVFYEGPASQNGRRIFYLIVSRLALVDHDLLAYHVFQTLDKVADFFDVVIDLTDFSPATELPLAWLRRSIHMCPPGLLPSVNTLALYNPNSYAKKRIRRLVSELFTIFGKNVVAASSPAELAEFIPFTSLALPEYTMELAYEADHVFTNLMSLSDHEMQVPVVVKLGHDCLQVASWRKQDLTPSIKAYIIDVIRLKDVDDIVLGSGLASDHLIIKHSQNHTITLVSRKRNEMAQIIRAARARLRDTPSAERALRPSDVPGTLLNIALLSLSSSDEILRMGAYNLINELSQFFKYDLGSRVLKVSAGLSIPTNSLAYTAALSRHLATTAPQLTLEFLKEWTIGFGKADTVQKTGCLAYVGPWLGNLAVFAKPSREDSVETMKQVGEIIRSFIAITVAERRRLHLSIQEHVWQVLASTNHSLVDIVVAELLHVALDAGLGSEKSECVGDILVSIATTAIRGKIIAKLRKTIAQTYLRPSATLSENTAWLDICTLARLTLILSFSPTASLDAQLFLPELSHIITLLLGSGPLLMRQTVYGILVNVLQSLATSPASGEMDTQALTAEVMGWFGLAQNPGSLELVGTSREDGDLLANVQGVASFLGETLEAGATSIDCANAWRARWMGLVVATCFQHNPSTQPQAFTVLGQLASEEVDDDLVYQILVAMSTTLGHYSESDATLVISMLRCLSRIISGLLPDSRYAGSLFWLAVGVCQLGYIPVFSAALELMKASLRSMAQSGAFAPGLAEGMMDNRRNANDAARKLDTVCGVNFEASPHFSIVAIIFKGVRHPSTRKRAVETLTELLKLSASKPSTSYHPNTNSTANSNSNGEDTPMIPSQSLAYFVALLPVMAGSSAELKELFASAGLSVAEESLRDVAALSVFDLLNIPDNSTALLLVTLVVTILNTASSDAEKLVLYRFLAEASVEVPDVVSMAYDTLVPRMTAVLATTSNTSILSSVTSILERALSDTTYSFPSAGTLSSESMSSLHQKSYSASISSVPSVAGLGIAGGGGGSNGAGGRAETVLEDMGMKGLAELSFPHARMERVGPMAKWVAALIEGFTI</sequence>
<comment type="caution">
    <text evidence="5">The sequence shown here is derived from an EMBL/GenBank/DDBJ whole genome shotgun (WGS) entry which is preliminary data.</text>
</comment>
<evidence type="ECO:0000313" key="6">
    <source>
        <dbReference type="Proteomes" id="UP000279259"/>
    </source>
</evidence>
<dbReference type="SUPFAM" id="SSF48371">
    <property type="entry name" value="ARM repeat"/>
    <property type="match status" value="1"/>
</dbReference>
<evidence type="ECO:0000259" key="4">
    <source>
        <dbReference type="PROSITE" id="PS50018"/>
    </source>
</evidence>
<dbReference type="InterPro" id="IPR001936">
    <property type="entry name" value="RasGAP_dom"/>
</dbReference>
<dbReference type="Gene3D" id="2.30.29.30">
    <property type="entry name" value="Pleckstrin-homology domain (PH domain)/Phosphotyrosine-binding domain (PTB)"/>
    <property type="match status" value="1"/>
</dbReference>
<dbReference type="InterPro" id="IPR008936">
    <property type="entry name" value="Rho_GTPase_activation_prot"/>
</dbReference>
<dbReference type="InterPro" id="IPR016024">
    <property type="entry name" value="ARM-type_fold"/>
</dbReference>
<evidence type="ECO:0000313" key="5">
    <source>
        <dbReference type="EMBL" id="RSH95013.1"/>
    </source>
</evidence>
<reference evidence="5 6" key="1">
    <citation type="submission" date="2018-11" db="EMBL/GenBank/DDBJ databases">
        <title>Genome sequence of Saitozyma podzolica DSM 27192.</title>
        <authorList>
            <person name="Aliyu H."/>
            <person name="Gorte O."/>
            <person name="Ochsenreither K."/>
        </authorList>
    </citation>
    <scope>NUCLEOTIDE SEQUENCE [LARGE SCALE GENOMIC DNA]</scope>
    <source>
        <strain evidence="5 6">DSM 27192</strain>
    </source>
</reference>
<dbReference type="PANTHER" id="PTHR10194">
    <property type="entry name" value="RAS GTPASE-ACTIVATING PROTEINS"/>
    <property type="match status" value="1"/>
</dbReference>
<feature type="compositionally biased region" description="Low complexity" evidence="3">
    <location>
        <begin position="1723"/>
        <end position="1733"/>
    </location>
</feature>
<dbReference type="Pfam" id="PF00616">
    <property type="entry name" value="RasGAP"/>
    <property type="match status" value="1"/>
</dbReference>
<evidence type="ECO:0000256" key="3">
    <source>
        <dbReference type="SAM" id="MobiDB-lite"/>
    </source>
</evidence>
<dbReference type="GO" id="GO:0005096">
    <property type="term" value="F:GTPase activator activity"/>
    <property type="evidence" value="ECO:0007669"/>
    <property type="project" value="UniProtKB-KW"/>
</dbReference>
<dbReference type="PROSITE" id="PS00509">
    <property type="entry name" value="RAS_GTPASE_ACTIV_1"/>
    <property type="match status" value="1"/>
</dbReference>
<feature type="region of interest" description="Disordered" evidence="3">
    <location>
        <begin position="1715"/>
        <end position="1736"/>
    </location>
</feature>
<dbReference type="InterPro" id="IPR023152">
    <property type="entry name" value="RasGAP_CS"/>
</dbReference>
<proteinExistence type="predicted"/>
<gene>
    <name evidence="5" type="primary">IRA2_2</name>
    <name evidence="5" type="ORF">EHS25_000098</name>
</gene>
<feature type="domain" description="Ras-GAP" evidence="4">
    <location>
        <begin position="564"/>
        <end position="757"/>
    </location>
</feature>
<evidence type="ECO:0000256" key="2">
    <source>
        <dbReference type="ARBA" id="ARBA00022553"/>
    </source>
</evidence>
<dbReference type="Proteomes" id="UP000279259">
    <property type="component" value="Unassembled WGS sequence"/>
</dbReference>
<dbReference type="PROSITE" id="PS50018">
    <property type="entry name" value="RAS_GTPASE_ACTIV_2"/>
    <property type="match status" value="1"/>
</dbReference>
<keyword evidence="6" id="KW-1185">Reference proteome</keyword>
<dbReference type="EMBL" id="RSCD01000001">
    <property type="protein sequence ID" value="RSH95013.1"/>
    <property type="molecule type" value="Genomic_DNA"/>
</dbReference>
<keyword evidence="1" id="KW-0343">GTPase activation</keyword>
<dbReference type="InterPro" id="IPR036865">
    <property type="entry name" value="CRAL-TRIO_dom_sf"/>
</dbReference>
<organism evidence="5 6">
    <name type="scientific">Saitozyma podzolica</name>
    <dbReference type="NCBI Taxonomy" id="1890683"/>
    <lineage>
        <taxon>Eukaryota</taxon>
        <taxon>Fungi</taxon>
        <taxon>Dikarya</taxon>
        <taxon>Basidiomycota</taxon>
        <taxon>Agaricomycotina</taxon>
        <taxon>Tremellomycetes</taxon>
        <taxon>Tremellales</taxon>
        <taxon>Trimorphomycetaceae</taxon>
        <taxon>Saitozyma</taxon>
    </lineage>
</organism>
<name>A0A427YV40_9TREE</name>